<evidence type="ECO:0000313" key="2">
    <source>
        <dbReference type="Proteomes" id="UP001163336"/>
    </source>
</evidence>
<proteinExistence type="predicted"/>
<organism evidence="1 2">
    <name type="scientific">Massilia varians</name>
    <dbReference type="NCBI Taxonomy" id="457921"/>
    <lineage>
        <taxon>Bacteria</taxon>
        <taxon>Pseudomonadati</taxon>
        <taxon>Pseudomonadota</taxon>
        <taxon>Betaproteobacteria</taxon>
        <taxon>Burkholderiales</taxon>
        <taxon>Oxalobacteraceae</taxon>
        <taxon>Telluria group</taxon>
        <taxon>Massilia</taxon>
    </lineage>
</organism>
<reference evidence="1" key="1">
    <citation type="submission" date="2022-11" db="EMBL/GenBank/DDBJ databases">
        <title>Isolation and characterization of PLA-degrading bacterium Massilia sp. from Antarctic soil.</title>
        <authorList>
            <person name="Sato K."/>
            <person name="Gomez-Fuentes C."/>
            <person name="Ahmad S.A."/>
            <person name="Zulkharnain A."/>
        </authorList>
    </citation>
    <scope>NUCLEOTIDE SEQUENCE</scope>
    <source>
        <strain evidence="1">N-3</strain>
    </source>
</reference>
<gene>
    <name evidence="1" type="ORF">MasN3_16610</name>
</gene>
<name>A0ABM8C4P1_9BURK</name>
<sequence length="81" mass="8645">MRPFQWPLASTAWAGPAARAKLASRPSRVDFMRGLSLRIWNAYSSGAGAAARRDAANPGLDDMDAACPGMNAATRTLPVRE</sequence>
<protein>
    <submittedName>
        <fullName evidence="1">Uncharacterized protein</fullName>
    </submittedName>
</protein>
<dbReference type="EMBL" id="AP026966">
    <property type="protein sequence ID" value="BDT58167.1"/>
    <property type="molecule type" value="Genomic_DNA"/>
</dbReference>
<keyword evidence="2" id="KW-1185">Reference proteome</keyword>
<evidence type="ECO:0000313" key="1">
    <source>
        <dbReference type="EMBL" id="BDT58167.1"/>
    </source>
</evidence>
<dbReference type="Proteomes" id="UP001163336">
    <property type="component" value="Chromosome"/>
</dbReference>
<accession>A0ABM8C4P1</accession>